<gene>
    <name evidence="2" type="ORF">AK812_SmicGene45537</name>
    <name evidence="1" type="ORF">AK812_SmicGene45565</name>
</gene>
<evidence type="ECO:0000313" key="2">
    <source>
        <dbReference type="EMBL" id="OLP74818.1"/>
    </source>
</evidence>
<dbReference type="AlphaFoldDB" id="A0A1Q9BVU1"/>
<dbReference type="Proteomes" id="UP000186817">
    <property type="component" value="Unassembled WGS sequence"/>
</dbReference>
<dbReference type="EMBL" id="LSRX01003172">
    <property type="protein sequence ID" value="OLP74818.1"/>
    <property type="molecule type" value="Genomic_DNA"/>
</dbReference>
<reference evidence="2 3" key="1">
    <citation type="submission" date="2016-02" db="EMBL/GenBank/DDBJ databases">
        <title>Genome analysis of coral dinoflagellate symbionts highlights evolutionary adaptations to a symbiotic lifestyle.</title>
        <authorList>
            <person name="Aranda M."/>
            <person name="Li Y."/>
            <person name="Liew Y.J."/>
            <person name="Baumgarten S."/>
            <person name="Simakov O."/>
            <person name="Wilson M."/>
            <person name="Piel J."/>
            <person name="Ashoor H."/>
            <person name="Bougouffa S."/>
            <person name="Bajic V.B."/>
            <person name="Ryu T."/>
            <person name="Ravasi T."/>
            <person name="Bayer T."/>
            <person name="Micklem G."/>
            <person name="Kim H."/>
            <person name="Bhak J."/>
            <person name="Lajeunesse T.C."/>
            <person name="Voolstra C.R."/>
        </authorList>
    </citation>
    <scope>NUCLEOTIDE SEQUENCE [LARGE SCALE GENOMIC DNA]</scope>
    <source>
        <strain evidence="2 3">CCMP2467</strain>
    </source>
</reference>
<comment type="caution">
    <text evidence="2">The sequence shown here is derived from an EMBL/GenBank/DDBJ whole genome shotgun (WGS) entry which is preliminary data.</text>
</comment>
<evidence type="ECO:0000313" key="1">
    <source>
        <dbReference type="EMBL" id="OLP74793.1"/>
    </source>
</evidence>
<accession>A0A1Q9BVU1</accession>
<sequence length="106" mass="10996">ALSLVSAHAVIMVSASKPVLVALLQMALKLASFSSIQLKALVCVTLGVSASVTGEVSMSLRGFVCLFGAQVTEAGRIVLMQQLLEDSTSKLDVGGQGQCLFRAGRD</sequence>
<dbReference type="OrthoDB" id="6418713at2759"/>
<keyword evidence="3" id="KW-1185">Reference proteome</keyword>
<protein>
    <submittedName>
        <fullName evidence="2">Uncharacterized protein</fullName>
    </submittedName>
</protein>
<evidence type="ECO:0000313" key="3">
    <source>
        <dbReference type="Proteomes" id="UP000186817"/>
    </source>
</evidence>
<dbReference type="EMBL" id="LSRX01003197">
    <property type="protein sequence ID" value="OLP74793.1"/>
    <property type="molecule type" value="Genomic_DNA"/>
</dbReference>
<organism evidence="2 3">
    <name type="scientific">Symbiodinium microadriaticum</name>
    <name type="common">Dinoflagellate</name>
    <name type="synonym">Zooxanthella microadriatica</name>
    <dbReference type="NCBI Taxonomy" id="2951"/>
    <lineage>
        <taxon>Eukaryota</taxon>
        <taxon>Sar</taxon>
        <taxon>Alveolata</taxon>
        <taxon>Dinophyceae</taxon>
        <taxon>Suessiales</taxon>
        <taxon>Symbiodiniaceae</taxon>
        <taxon>Symbiodinium</taxon>
    </lineage>
</organism>
<proteinExistence type="predicted"/>
<feature type="non-terminal residue" evidence="2">
    <location>
        <position position="1"/>
    </location>
</feature>
<name>A0A1Q9BVU1_SYMMI</name>